<dbReference type="GO" id="GO:0036064">
    <property type="term" value="C:ciliary basal body"/>
    <property type="evidence" value="ECO:0007669"/>
    <property type="project" value="TreeGrafter"/>
</dbReference>
<dbReference type="PANTHER" id="PTHR28661">
    <property type="entry name" value="SJOEGREN SYNDROME NUCLEAR AUTOANTIGEN 1"/>
    <property type="match status" value="1"/>
</dbReference>
<evidence type="ECO:0008006" key="4">
    <source>
        <dbReference type="Google" id="ProtNLM"/>
    </source>
</evidence>
<dbReference type="GO" id="GO:0005813">
    <property type="term" value="C:centrosome"/>
    <property type="evidence" value="ECO:0007669"/>
    <property type="project" value="TreeGrafter"/>
</dbReference>
<protein>
    <recommendedName>
        <fullName evidence="4">Sjoegren syndrome nuclear autoantigen 1</fullName>
    </recommendedName>
</protein>
<dbReference type="InterPro" id="IPR033362">
    <property type="entry name" value="SSNA1_fam"/>
</dbReference>
<dbReference type="OMA" id="YNKLVKC"/>
<keyword evidence="3" id="KW-1185">Reference proteome</keyword>
<evidence type="ECO:0000313" key="2">
    <source>
        <dbReference type="Ensembl" id="ENSVKKP00000027438.1"/>
    </source>
</evidence>
<dbReference type="GO" id="GO:0030424">
    <property type="term" value="C:axon"/>
    <property type="evidence" value="ECO:0007669"/>
    <property type="project" value="TreeGrafter"/>
</dbReference>
<name>A0A8D2LU70_VARKO</name>
<dbReference type="AlphaFoldDB" id="A0A8D2LU70"/>
<reference evidence="2" key="2">
    <citation type="submission" date="2025-09" db="UniProtKB">
        <authorList>
            <consortium name="Ensembl"/>
        </authorList>
    </citation>
    <scope>IDENTIFICATION</scope>
</reference>
<dbReference type="Ensembl" id="ENSVKKT00000028106.1">
    <property type="protein sequence ID" value="ENSVKKP00000027438.1"/>
    <property type="gene ID" value="ENSVKKG00000017843.1"/>
</dbReference>
<dbReference type="GO" id="GO:0048675">
    <property type="term" value="P:axon extension"/>
    <property type="evidence" value="ECO:0007669"/>
    <property type="project" value="TreeGrafter"/>
</dbReference>
<evidence type="ECO:0000313" key="3">
    <source>
        <dbReference type="Proteomes" id="UP000694545"/>
    </source>
</evidence>
<accession>A0A8D2LU70</accession>
<proteinExistence type="predicted"/>
<dbReference type="PANTHER" id="PTHR28661:SF1">
    <property type="entry name" value="MICROTUBULE NUCLEATION FACTOR SSNA1"/>
    <property type="match status" value="1"/>
</dbReference>
<dbReference type="Proteomes" id="UP000694545">
    <property type="component" value="Unplaced"/>
</dbReference>
<organism evidence="2 3">
    <name type="scientific">Varanus komodoensis</name>
    <name type="common">Komodo dragon</name>
    <dbReference type="NCBI Taxonomy" id="61221"/>
    <lineage>
        <taxon>Eukaryota</taxon>
        <taxon>Metazoa</taxon>
        <taxon>Chordata</taxon>
        <taxon>Craniata</taxon>
        <taxon>Vertebrata</taxon>
        <taxon>Euteleostomi</taxon>
        <taxon>Lepidosauria</taxon>
        <taxon>Squamata</taxon>
        <taxon>Bifurcata</taxon>
        <taxon>Unidentata</taxon>
        <taxon>Episquamata</taxon>
        <taxon>Toxicofera</taxon>
        <taxon>Anguimorpha</taxon>
        <taxon>Paleoanguimorpha</taxon>
        <taxon>Varanoidea</taxon>
        <taxon>Varanidae</taxon>
        <taxon>Varanus</taxon>
    </lineage>
</organism>
<keyword evidence="1" id="KW-0175">Coiled coil</keyword>
<evidence type="ECO:0000256" key="1">
    <source>
        <dbReference type="SAM" id="Coils"/>
    </source>
</evidence>
<reference evidence="2" key="1">
    <citation type="submission" date="2025-08" db="UniProtKB">
        <authorList>
            <consortium name="Ensembl"/>
        </authorList>
    </citation>
    <scope>IDENTIFICATION</scope>
</reference>
<feature type="coiled-coil region" evidence="1">
    <location>
        <begin position="12"/>
        <end position="53"/>
    </location>
</feature>
<sequence>MTHQGAVLQGYNNELVKHIEDLCIQREELNKQIRQSEEEKKQIQDEIEILTKRSRMLLNALKTEIGNLDKTIVLKSSHTGDI</sequence>